<reference evidence="2 3" key="1">
    <citation type="submission" date="2017-06" db="EMBL/GenBank/DDBJ databases">
        <title>Novel microbial phyla capable of carbon fixation and sulfur reduction in deep-sea sediments.</title>
        <authorList>
            <person name="Huang J."/>
            <person name="Baker B."/>
            <person name="Wang Y."/>
        </authorList>
    </citation>
    <scope>NUCLEOTIDE SEQUENCE [LARGE SCALE GENOMIC DNA]</scope>
    <source>
        <strain evidence="2">B3_TA06</strain>
    </source>
</reference>
<gene>
    <name evidence="2" type="ORF">CEE36_09180</name>
</gene>
<organism evidence="2 3">
    <name type="scientific">candidate division TA06 bacterium B3_TA06</name>
    <dbReference type="NCBI Taxonomy" id="2012487"/>
    <lineage>
        <taxon>Bacteria</taxon>
        <taxon>Bacteria division TA06</taxon>
    </lineage>
</organism>
<comment type="caution">
    <text evidence="2">The sequence shown here is derived from an EMBL/GenBank/DDBJ whole genome shotgun (WGS) entry which is preliminary data.</text>
</comment>
<evidence type="ECO:0000259" key="1">
    <source>
        <dbReference type="PROSITE" id="PS51352"/>
    </source>
</evidence>
<dbReference type="Gene3D" id="3.40.30.10">
    <property type="entry name" value="Glutaredoxin"/>
    <property type="match status" value="1"/>
</dbReference>
<dbReference type="SUPFAM" id="SSF52833">
    <property type="entry name" value="Thioredoxin-like"/>
    <property type="match status" value="1"/>
</dbReference>
<feature type="domain" description="Thioredoxin" evidence="1">
    <location>
        <begin position="1"/>
        <end position="126"/>
    </location>
</feature>
<dbReference type="AlphaFoldDB" id="A0A532V124"/>
<proteinExistence type="predicted"/>
<dbReference type="EMBL" id="NJBO01000016">
    <property type="protein sequence ID" value="TKJ40914.1"/>
    <property type="molecule type" value="Genomic_DNA"/>
</dbReference>
<dbReference type="PANTHER" id="PTHR45663">
    <property type="entry name" value="GEO12009P1"/>
    <property type="match status" value="1"/>
</dbReference>
<dbReference type="InterPro" id="IPR013766">
    <property type="entry name" value="Thioredoxin_domain"/>
</dbReference>
<evidence type="ECO:0000313" key="2">
    <source>
        <dbReference type="EMBL" id="TKJ40914.1"/>
    </source>
</evidence>
<dbReference type="CDD" id="cd02947">
    <property type="entry name" value="TRX_family"/>
    <property type="match status" value="1"/>
</dbReference>
<dbReference type="InterPro" id="IPR036249">
    <property type="entry name" value="Thioredoxin-like_sf"/>
</dbReference>
<dbReference type="GO" id="GO:0005829">
    <property type="term" value="C:cytosol"/>
    <property type="evidence" value="ECO:0007669"/>
    <property type="project" value="TreeGrafter"/>
</dbReference>
<dbReference type="Proteomes" id="UP000317778">
    <property type="component" value="Unassembled WGS sequence"/>
</dbReference>
<dbReference type="PROSITE" id="PS51352">
    <property type="entry name" value="THIOREDOXIN_2"/>
    <property type="match status" value="1"/>
</dbReference>
<evidence type="ECO:0000313" key="3">
    <source>
        <dbReference type="Proteomes" id="UP000317778"/>
    </source>
</evidence>
<protein>
    <submittedName>
        <fullName evidence="2">Thiol reductase thioredoxin</fullName>
    </submittedName>
</protein>
<sequence length="127" mass="14159">MDDLISSLMASAQISWNKQWLARHTADDPLNRALVTGRPVLADFGRGTCIPCKKMLPILTALKKEYAGRAEVLIIDIDEHMELTRSIGIRVIPTQIFYDAQGSEVARHVGFMGKEEIITQFNSMGVD</sequence>
<dbReference type="PANTHER" id="PTHR45663:SF11">
    <property type="entry name" value="GEO12009P1"/>
    <property type="match status" value="1"/>
</dbReference>
<name>A0A532V124_UNCT6</name>
<dbReference type="Pfam" id="PF00085">
    <property type="entry name" value="Thioredoxin"/>
    <property type="match status" value="1"/>
</dbReference>
<dbReference type="GO" id="GO:0015035">
    <property type="term" value="F:protein-disulfide reductase activity"/>
    <property type="evidence" value="ECO:0007669"/>
    <property type="project" value="TreeGrafter"/>
</dbReference>
<accession>A0A532V124</accession>
<dbReference type="GO" id="GO:0045454">
    <property type="term" value="P:cell redox homeostasis"/>
    <property type="evidence" value="ECO:0007669"/>
    <property type="project" value="TreeGrafter"/>
</dbReference>